<evidence type="ECO:0000256" key="3">
    <source>
        <dbReference type="ARBA" id="ARBA00022989"/>
    </source>
</evidence>
<reference evidence="6 7" key="1">
    <citation type="submission" date="2018-10" db="EMBL/GenBank/DDBJ databases">
        <title>Xanthobacter tagetidis genome sequencing and assembly.</title>
        <authorList>
            <person name="Maclea K.S."/>
            <person name="Goen A.E."/>
            <person name="Fatima S.A."/>
        </authorList>
    </citation>
    <scope>NUCLEOTIDE SEQUENCE [LARGE SCALE GENOMIC DNA]</scope>
    <source>
        <strain evidence="6 7">ATCC 700314</strain>
    </source>
</reference>
<evidence type="ECO:0000256" key="4">
    <source>
        <dbReference type="ARBA" id="ARBA00023136"/>
    </source>
</evidence>
<sequence length="133" mass="14257">MDWGSLSGADGARAARDERRVRSGFWDKLRRHASFIPFAEEAVAAYYAAFDKATPLRVRATLLGALAYFVLPFDVAPDLLPLVGFGDDAAVLMGAMRLLSGHVLPHHYAAARAAISDLRKAGADEGEGATVRS</sequence>
<evidence type="ECO:0000259" key="5">
    <source>
        <dbReference type="Pfam" id="PF06803"/>
    </source>
</evidence>
<protein>
    <submittedName>
        <fullName evidence="6">DUF1232 domain-containing protein</fullName>
    </submittedName>
</protein>
<dbReference type="RefSeq" id="WP_121623330.1">
    <property type="nucleotide sequence ID" value="NZ_JACIIW010000005.1"/>
</dbReference>
<name>A0A3L7AEQ6_9HYPH</name>
<dbReference type="EMBL" id="RCTF01000007">
    <property type="protein sequence ID" value="RLP78737.1"/>
    <property type="molecule type" value="Genomic_DNA"/>
</dbReference>
<dbReference type="GO" id="GO:0012505">
    <property type="term" value="C:endomembrane system"/>
    <property type="evidence" value="ECO:0007669"/>
    <property type="project" value="UniProtKB-SubCell"/>
</dbReference>
<keyword evidence="4" id="KW-0472">Membrane</keyword>
<keyword evidence="7" id="KW-1185">Reference proteome</keyword>
<keyword evidence="2" id="KW-0812">Transmembrane</keyword>
<dbReference type="Proteomes" id="UP000269692">
    <property type="component" value="Unassembled WGS sequence"/>
</dbReference>
<keyword evidence="3" id="KW-1133">Transmembrane helix</keyword>
<evidence type="ECO:0000313" key="6">
    <source>
        <dbReference type="EMBL" id="RLP78737.1"/>
    </source>
</evidence>
<proteinExistence type="predicted"/>
<dbReference type="OrthoDB" id="9813247at2"/>
<comment type="subcellular location">
    <subcellularLocation>
        <location evidence="1">Endomembrane system</location>
        <topology evidence="1">Multi-pass membrane protein</topology>
    </subcellularLocation>
</comment>
<dbReference type="AlphaFoldDB" id="A0A3L7AEQ6"/>
<dbReference type="InterPro" id="IPR010652">
    <property type="entry name" value="DUF1232"/>
</dbReference>
<comment type="caution">
    <text evidence="6">The sequence shown here is derived from an EMBL/GenBank/DDBJ whole genome shotgun (WGS) entry which is preliminary data.</text>
</comment>
<accession>A0A3L7AEQ6</accession>
<evidence type="ECO:0000313" key="7">
    <source>
        <dbReference type="Proteomes" id="UP000269692"/>
    </source>
</evidence>
<feature type="domain" description="DUF1232" evidence="5">
    <location>
        <begin position="59"/>
        <end position="93"/>
    </location>
</feature>
<evidence type="ECO:0000256" key="2">
    <source>
        <dbReference type="ARBA" id="ARBA00022692"/>
    </source>
</evidence>
<gene>
    <name evidence="6" type="ORF">D9R14_10810</name>
</gene>
<dbReference type="Pfam" id="PF06803">
    <property type="entry name" value="DUF1232"/>
    <property type="match status" value="1"/>
</dbReference>
<organism evidence="6 7">
    <name type="scientific">Xanthobacter tagetidis</name>
    <dbReference type="NCBI Taxonomy" id="60216"/>
    <lineage>
        <taxon>Bacteria</taxon>
        <taxon>Pseudomonadati</taxon>
        <taxon>Pseudomonadota</taxon>
        <taxon>Alphaproteobacteria</taxon>
        <taxon>Hyphomicrobiales</taxon>
        <taxon>Xanthobacteraceae</taxon>
        <taxon>Xanthobacter</taxon>
    </lineage>
</organism>
<evidence type="ECO:0000256" key="1">
    <source>
        <dbReference type="ARBA" id="ARBA00004127"/>
    </source>
</evidence>